<keyword evidence="1" id="KW-0472">Membrane</keyword>
<dbReference type="Proteomes" id="UP000619457">
    <property type="component" value="Unassembled WGS sequence"/>
</dbReference>
<feature type="transmembrane region" description="Helical" evidence="1">
    <location>
        <begin position="6"/>
        <end position="30"/>
    </location>
</feature>
<dbReference type="RefSeq" id="WP_018474372.1">
    <property type="nucleotide sequence ID" value="NZ_BMWX01000001.1"/>
</dbReference>
<organism evidence="2 3">
    <name type="scientific">Echinicola pacifica</name>
    <dbReference type="NCBI Taxonomy" id="346377"/>
    <lineage>
        <taxon>Bacteria</taxon>
        <taxon>Pseudomonadati</taxon>
        <taxon>Bacteroidota</taxon>
        <taxon>Cytophagia</taxon>
        <taxon>Cytophagales</taxon>
        <taxon>Cyclobacteriaceae</taxon>
        <taxon>Echinicola</taxon>
    </lineage>
</organism>
<dbReference type="SUPFAM" id="SSF52266">
    <property type="entry name" value="SGNH hydrolase"/>
    <property type="match status" value="1"/>
</dbReference>
<keyword evidence="3" id="KW-1185">Reference proteome</keyword>
<keyword evidence="1" id="KW-1133">Transmembrane helix</keyword>
<dbReference type="AlphaFoldDB" id="A0A918PL98"/>
<dbReference type="EMBL" id="BMWX01000001">
    <property type="protein sequence ID" value="GGZ15067.1"/>
    <property type="molecule type" value="Genomic_DNA"/>
</dbReference>
<reference evidence="2" key="2">
    <citation type="submission" date="2020-09" db="EMBL/GenBank/DDBJ databases">
        <authorList>
            <person name="Sun Q."/>
            <person name="Kim S."/>
        </authorList>
    </citation>
    <scope>NUCLEOTIDE SEQUENCE</scope>
    <source>
        <strain evidence="2">KCTC 12368</strain>
    </source>
</reference>
<evidence type="ECO:0000313" key="3">
    <source>
        <dbReference type="Proteomes" id="UP000619457"/>
    </source>
</evidence>
<proteinExistence type="predicted"/>
<name>A0A918PL98_9BACT</name>
<protein>
    <submittedName>
        <fullName evidence="2">Uncharacterized protein</fullName>
    </submittedName>
</protein>
<keyword evidence="1" id="KW-0812">Transmembrane</keyword>
<gene>
    <name evidence="2" type="ORF">GCM10007049_03890</name>
</gene>
<comment type="caution">
    <text evidence="2">The sequence shown here is derived from an EMBL/GenBank/DDBJ whole genome shotgun (WGS) entry which is preliminary data.</text>
</comment>
<sequence>MKKLFVKGLIIIIGFFMIDFVVGHALEFILKNSPDGRFYKTHYSLERSKEEIIIYGSSRAEGNYVSQIFEDSLGMSCWNSGRGGQSLPYMYAVNQAIIQHHSPKIAIINAESWFLENYDHDNPFFDRAAGLLRPFYYDHKEIQAVINEVSYAEPFLNLSSLYAYNSSYYYLLRPYAFEGIDGKIEDKGWKPKTGVLNPSGKPLSILNTDNKINPIYKKFFDDFIHQLNSRGTKVYLVISPDYNKKVINTSTIEYFKSLDNIVLLDHSNNEKYTKNHLYFNDQNHLNEKGAREFSNDLALTIALDMSSNYLQKSTLAIK</sequence>
<reference evidence="2" key="1">
    <citation type="journal article" date="2014" name="Int. J. Syst. Evol. Microbiol.">
        <title>Complete genome sequence of Corynebacterium casei LMG S-19264T (=DSM 44701T), isolated from a smear-ripened cheese.</title>
        <authorList>
            <consortium name="US DOE Joint Genome Institute (JGI-PGF)"/>
            <person name="Walter F."/>
            <person name="Albersmeier A."/>
            <person name="Kalinowski J."/>
            <person name="Ruckert C."/>
        </authorList>
    </citation>
    <scope>NUCLEOTIDE SEQUENCE</scope>
    <source>
        <strain evidence="2">KCTC 12368</strain>
    </source>
</reference>
<accession>A0A918PL98</accession>
<evidence type="ECO:0000256" key="1">
    <source>
        <dbReference type="SAM" id="Phobius"/>
    </source>
</evidence>
<evidence type="ECO:0000313" key="2">
    <source>
        <dbReference type="EMBL" id="GGZ15067.1"/>
    </source>
</evidence>